<accession>A0A1C7ICY0</accession>
<feature type="transmembrane region" description="Helical" evidence="7">
    <location>
        <begin position="54"/>
        <end position="75"/>
    </location>
</feature>
<feature type="transmembrane region" description="Helical" evidence="7">
    <location>
        <begin position="361"/>
        <end position="380"/>
    </location>
</feature>
<dbReference type="PANTHER" id="PTHR42925:SF2">
    <property type="entry name" value="NA+ DRIVEN MULTIDRUG EFFLUX PUMP"/>
    <property type="match status" value="1"/>
</dbReference>
<feature type="transmembrane region" description="Helical" evidence="7">
    <location>
        <begin position="129"/>
        <end position="150"/>
    </location>
</feature>
<keyword evidence="9" id="KW-1185">Reference proteome</keyword>
<evidence type="ECO:0000256" key="4">
    <source>
        <dbReference type="ARBA" id="ARBA00022692"/>
    </source>
</evidence>
<dbReference type="CDD" id="cd13134">
    <property type="entry name" value="MATE_like_8"/>
    <property type="match status" value="1"/>
</dbReference>
<organism evidence="8 9">
    <name type="scientific">Blautia pseudococcoides</name>
    <dbReference type="NCBI Taxonomy" id="1796616"/>
    <lineage>
        <taxon>Bacteria</taxon>
        <taxon>Bacillati</taxon>
        <taxon>Bacillota</taxon>
        <taxon>Clostridia</taxon>
        <taxon>Lachnospirales</taxon>
        <taxon>Lachnospiraceae</taxon>
        <taxon>Blautia</taxon>
    </lineage>
</organism>
<dbReference type="InterPro" id="IPR047135">
    <property type="entry name" value="YsiQ"/>
</dbReference>
<feature type="transmembrane region" description="Helical" evidence="7">
    <location>
        <begin position="392"/>
        <end position="420"/>
    </location>
</feature>
<feature type="transmembrane region" description="Helical" evidence="7">
    <location>
        <begin position="87"/>
        <end position="109"/>
    </location>
</feature>
<reference evidence="8" key="1">
    <citation type="submission" date="2017-04" db="EMBL/GenBank/DDBJ databases">
        <title>Complete Genome Sequences of Twelve Strains of a Stable Defined Moderately Diverse Mouse Microbiota 2 (sDMDMm2).</title>
        <authorList>
            <person name="Uchimura Y."/>
            <person name="Wyss M."/>
            <person name="Brugiroux S."/>
            <person name="Limenitakis J.P."/>
            <person name="Stecher B."/>
            <person name="McCoy K.D."/>
            <person name="Macpherson A.J."/>
        </authorList>
    </citation>
    <scope>NUCLEOTIDE SEQUENCE</scope>
    <source>
        <strain evidence="8">YL58</strain>
    </source>
</reference>
<dbReference type="STRING" id="1796616.A4V09_13970"/>
<keyword evidence="4 7" id="KW-0812">Transmembrane</keyword>
<evidence type="ECO:0000256" key="7">
    <source>
        <dbReference type="SAM" id="Phobius"/>
    </source>
</evidence>
<dbReference type="Proteomes" id="UP000092574">
    <property type="component" value="Chromosome"/>
</dbReference>
<name>A0A1C7ICY0_9FIRM</name>
<evidence type="ECO:0000256" key="1">
    <source>
        <dbReference type="ARBA" id="ARBA00004651"/>
    </source>
</evidence>
<keyword evidence="6 7" id="KW-0472">Membrane</keyword>
<gene>
    <name evidence="8" type="ORF">A4V09_13970</name>
</gene>
<evidence type="ECO:0000256" key="6">
    <source>
        <dbReference type="ARBA" id="ARBA00023136"/>
    </source>
</evidence>
<feature type="transmembrane region" description="Helical" evidence="7">
    <location>
        <begin position="280"/>
        <end position="298"/>
    </location>
</feature>
<evidence type="ECO:0000256" key="2">
    <source>
        <dbReference type="ARBA" id="ARBA00022448"/>
    </source>
</evidence>
<dbReference type="KEGG" id="byl:A4V09_13970"/>
<proteinExistence type="predicted"/>
<dbReference type="GO" id="GO:0005886">
    <property type="term" value="C:plasma membrane"/>
    <property type="evidence" value="ECO:0007669"/>
    <property type="project" value="UniProtKB-SubCell"/>
</dbReference>
<dbReference type="InterPro" id="IPR002528">
    <property type="entry name" value="MATE_fam"/>
</dbReference>
<evidence type="ECO:0000256" key="5">
    <source>
        <dbReference type="ARBA" id="ARBA00022989"/>
    </source>
</evidence>
<keyword evidence="3" id="KW-1003">Cell membrane</keyword>
<dbReference type="NCBIfam" id="TIGR00797">
    <property type="entry name" value="matE"/>
    <property type="match status" value="1"/>
</dbReference>
<keyword evidence="2" id="KW-0813">Transport</keyword>
<feature type="transmembrane region" description="Helical" evidence="7">
    <location>
        <begin position="162"/>
        <end position="183"/>
    </location>
</feature>
<evidence type="ECO:0000313" key="9">
    <source>
        <dbReference type="Proteomes" id="UP000092574"/>
    </source>
</evidence>
<dbReference type="InterPro" id="IPR048279">
    <property type="entry name" value="MdtK-like"/>
</dbReference>
<dbReference type="PANTHER" id="PTHR42925">
    <property type="entry name" value="MULTIDRUG AND TOXIN EFFLUX PROTEIN MATE FAMILY"/>
    <property type="match status" value="1"/>
</dbReference>
<dbReference type="AlphaFoldDB" id="A0A1C7ICY0"/>
<keyword evidence="5 7" id="KW-1133">Transmembrane helix</keyword>
<comment type="subcellular location">
    <subcellularLocation>
        <location evidence="1">Cell membrane</location>
        <topology evidence="1">Multi-pass membrane protein</topology>
    </subcellularLocation>
</comment>
<dbReference type="Pfam" id="PF01554">
    <property type="entry name" value="MatE"/>
    <property type="match status" value="2"/>
</dbReference>
<evidence type="ECO:0000256" key="3">
    <source>
        <dbReference type="ARBA" id="ARBA00022475"/>
    </source>
</evidence>
<sequence length="449" mass="49117">MNDKRIFYKKLFTLVLPIAFQNFMTAAVSASDAIMLGVISQEALSAVSLAGQIQFVLSLFLAALTIGTTILAAQYWGKGHKVSVEKILAIALKFSSAISLVFFLGTLFIPETLMRIFTPDADLIRQGTQYLRIVGVSYFLMGISQIYLCIMKNSGYTLKSTVIGSVSMVTNIVLNGVFIFGVWKIPAMGIAGAALATVLSRVLELIWAFLESLRRDRIKLHVKYMYHADRDLRRDFFHYTFPVLGNELIWGCGFTMYSVIMGHLGSDAVAANSIANIVKNLIACLCLGLASGGGIIVGNELGKGNLSGAKDYGNRLCRLSIVLGALSGLLLLGLSPLILGFSNLSPTAHGYLRGMLVMCSYYMLGKSVNSTVIAGIFCAGGDSRFGLFCDAVTMWAVTVPLGLLTAFYFRIPILAVYFIINLDEIVKLPAVYIHYKKYNWVRDITRDSQ</sequence>
<evidence type="ECO:0000313" key="8">
    <source>
        <dbReference type="EMBL" id="ANU76774.1"/>
    </source>
</evidence>
<protein>
    <submittedName>
        <fullName evidence="8">MATE family efflux transporter</fullName>
    </submittedName>
</protein>
<feature type="transmembrane region" description="Helical" evidence="7">
    <location>
        <begin position="189"/>
        <end position="210"/>
    </location>
</feature>
<feature type="transmembrane region" description="Helical" evidence="7">
    <location>
        <begin position="236"/>
        <end position="260"/>
    </location>
</feature>
<feature type="transmembrane region" description="Helical" evidence="7">
    <location>
        <begin position="319"/>
        <end position="341"/>
    </location>
</feature>
<dbReference type="GO" id="GO:0015297">
    <property type="term" value="F:antiporter activity"/>
    <property type="evidence" value="ECO:0007669"/>
    <property type="project" value="InterPro"/>
</dbReference>
<dbReference type="OrthoDB" id="9780160at2"/>
<dbReference type="RefSeq" id="WP_065542931.1">
    <property type="nucleotide sequence ID" value="NZ_CP015405.2"/>
</dbReference>
<dbReference type="GO" id="GO:0042910">
    <property type="term" value="F:xenobiotic transmembrane transporter activity"/>
    <property type="evidence" value="ECO:0007669"/>
    <property type="project" value="InterPro"/>
</dbReference>
<dbReference type="EMBL" id="CP015405">
    <property type="protein sequence ID" value="ANU76774.1"/>
    <property type="molecule type" value="Genomic_DNA"/>
</dbReference>
<dbReference type="PIRSF" id="PIRSF006603">
    <property type="entry name" value="DinF"/>
    <property type="match status" value="1"/>
</dbReference>